<dbReference type="InterPro" id="IPR005835">
    <property type="entry name" value="NTP_transferase_dom"/>
</dbReference>
<feature type="binding site" evidence="20">
    <location>
        <position position="334"/>
    </location>
    <ligand>
        <name>UDP-N-acetyl-alpha-D-glucosamine</name>
        <dbReference type="ChEBI" id="CHEBI:57705"/>
    </ligand>
</feature>
<feature type="binding site" evidence="20">
    <location>
        <position position="441"/>
    </location>
    <ligand>
        <name>acetyl-CoA</name>
        <dbReference type="ChEBI" id="CHEBI:57288"/>
    </ligand>
</feature>
<evidence type="ECO:0000256" key="12">
    <source>
        <dbReference type="ARBA" id="ARBA00022960"/>
    </source>
</evidence>
<evidence type="ECO:0000313" key="22">
    <source>
        <dbReference type="EMBL" id="TDT68009.1"/>
    </source>
</evidence>
<comment type="cofactor">
    <cofactor evidence="20">
        <name>Mg(2+)</name>
        <dbReference type="ChEBI" id="CHEBI:18420"/>
    </cofactor>
    <text evidence="20">Binds 1 Mg(2+) ion per subunit.</text>
</comment>
<dbReference type="InterPro" id="IPR011004">
    <property type="entry name" value="Trimer_LpxA-like_sf"/>
</dbReference>
<keyword evidence="8 20" id="KW-0548">Nucleotidyltransferase</keyword>
<feature type="binding site" evidence="20">
    <location>
        <begin position="387"/>
        <end position="388"/>
    </location>
    <ligand>
        <name>acetyl-CoA</name>
        <dbReference type="ChEBI" id="CHEBI:57288"/>
    </ligand>
</feature>
<proteinExistence type="inferred from homology"/>
<evidence type="ECO:0000256" key="17">
    <source>
        <dbReference type="ARBA" id="ARBA00048247"/>
    </source>
</evidence>
<feature type="domain" description="Nucleotidyl transferase" evidence="21">
    <location>
        <begin position="5"/>
        <end position="221"/>
    </location>
</feature>
<dbReference type="GO" id="GO:0000287">
    <property type="term" value="F:magnesium ion binding"/>
    <property type="evidence" value="ECO:0007669"/>
    <property type="project" value="UniProtKB-UniRule"/>
</dbReference>
<dbReference type="InterPro" id="IPR005882">
    <property type="entry name" value="Bifunctional_GlmU"/>
</dbReference>
<dbReference type="InterPro" id="IPR029044">
    <property type="entry name" value="Nucleotide-diphossugar_trans"/>
</dbReference>
<dbReference type="GO" id="GO:0016020">
    <property type="term" value="C:membrane"/>
    <property type="evidence" value="ECO:0007669"/>
    <property type="project" value="GOC"/>
</dbReference>
<feature type="binding site" evidence="20">
    <location>
        <position position="75"/>
    </location>
    <ligand>
        <name>UDP-N-acetyl-alpha-D-glucosamine</name>
        <dbReference type="ChEBI" id="CHEBI:57705"/>
    </ligand>
</feature>
<comment type="similarity">
    <text evidence="5 20">In the N-terminal section; belongs to the N-acetylglucosamine-1-phosphate uridyltransferase family.</text>
</comment>
<keyword evidence="9 20" id="KW-0479">Metal-binding</keyword>
<feature type="binding site" evidence="20">
    <location>
        <begin position="80"/>
        <end position="81"/>
    </location>
    <ligand>
        <name>UDP-N-acetyl-alpha-D-glucosamine</name>
        <dbReference type="ChEBI" id="CHEBI:57705"/>
    </ligand>
</feature>
<keyword evidence="6 20" id="KW-0963">Cytoplasm</keyword>
<dbReference type="GO" id="GO:0003977">
    <property type="term" value="F:UDP-N-acetylglucosamine diphosphorylase activity"/>
    <property type="evidence" value="ECO:0007669"/>
    <property type="project" value="UniProtKB-UniRule"/>
</dbReference>
<feature type="region of interest" description="Linker" evidence="20">
    <location>
        <begin position="232"/>
        <end position="252"/>
    </location>
</feature>
<dbReference type="SUPFAM" id="SSF51161">
    <property type="entry name" value="Trimeric LpxA-like enzymes"/>
    <property type="match status" value="1"/>
</dbReference>
<dbReference type="NCBIfam" id="NF010934">
    <property type="entry name" value="PRK14354.1"/>
    <property type="match status" value="1"/>
</dbReference>
<evidence type="ECO:0000256" key="13">
    <source>
        <dbReference type="ARBA" id="ARBA00022984"/>
    </source>
</evidence>
<evidence type="ECO:0000256" key="9">
    <source>
        <dbReference type="ARBA" id="ARBA00022723"/>
    </source>
</evidence>
<keyword evidence="16 20" id="KW-0961">Cell wall biogenesis/degradation</keyword>
<evidence type="ECO:0000313" key="23">
    <source>
        <dbReference type="Proteomes" id="UP000294678"/>
    </source>
</evidence>
<dbReference type="AlphaFoldDB" id="A0AA46I5D7"/>
<comment type="catalytic activity">
    <reaction evidence="18 20">
        <text>N-acetyl-alpha-D-glucosamine 1-phosphate + UTP + H(+) = UDP-N-acetyl-alpha-D-glucosamine + diphosphate</text>
        <dbReference type="Rhea" id="RHEA:13509"/>
        <dbReference type="ChEBI" id="CHEBI:15378"/>
        <dbReference type="ChEBI" id="CHEBI:33019"/>
        <dbReference type="ChEBI" id="CHEBI:46398"/>
        <dbReference type="ChEBI" id="CHEBI:57705"/>
        <dbReference type="ChEBI" id="CHEBI:57776"/>
        <dbReference type="EC" id="2.7.7.23"/>
    </reaction>
</comment>
<feature type="binding site" evidence="20">
    <location>
        <position position="367"/>
    </location>
    <ligand>
        <name>UDP-N-acetyl-alpha-D-glucosamine</name>
        <dbReference type="ChEBI" id="CHEBI:57705"/>
    </ligand>
</feature>
<evidence type="ECO:0000256" key="5">
    <source>
        <dbReference type="ARBA" id="ARBA00007947"/>
    </source>
</evidence>
<evidence type="ECO:0000256" key="10">
    <source>
        <dbReference type="ARBA" id="ARBA00022737"/>
    </source>
</evidence>
<feature type="region of interest" description="Pyrophosphorylase" evidence="20">
    <location>
        <begin position="1"/>
        <end position="231"/>
    </location>
</feature>
<dbReference type="GO" id="GO:0071555">
    <property type="term" value="P:cell wall organization"/>
    <property type="evidence" value="ECO:0007669"/>
    <property type="project" value="UniProtKB-KW"/>
</dbReference>
<comment type="function">
    <text evidence="19 20">Catalyzes the last two sequential reactions in the de novo biosynthetic pathway for UDP-N-acetylglucosamine (UDP-GlcNAc). The C-terminal domain catalyzes the transfer of acetyl group from acetyl coenzyme A to glucosamine-1-phosphate (GlcN-1-P) to produce N-acetylglucosamine-1-phosphate (GlcNAc-1-P), which is converted into UDP-GlcNAc by the transfer of uridine 5-monophosphate (from uridine 5-triphosphate), a reaction catalyzed by the N-terminal domain.</text>
</comment>
<dbReference type="GO" id="GO:0009252">
    <property type="term" value="P:peptidoglycan biosynthetic process"/>
    <property type="evidence" value="ECO:0007669"/>
    <property type="project" value="UniProtKB-UniRule"/>
</dbReference>
<dbReference type="GO" id="GO:0006048">
    <property type="term" value="P:UDP-N-acetylglucosamine biosynthetic process"/>
    <property type="evidence" value="ECO:0007669"/>
    <property type="project" value="InterPro"/>
</dbReference>
<dbReference type="InterPro" id="IPR050065">
    <property type="entry name" value="GlmU-like"/>
</dbReference>
<dbReference type="GO" id="GO:0005737">
    <property type="term" value="C:cytoplasm"/>
    <property type="evidence" value="ECO:0007669"/>
    <property type="project" value="UniProtKB-SubCell"/>
</dbReference>
<comment type="catalytic activity">
    <reaction evidence="17 20">
        <text>alpha-D-glucosamine 1-phosphate + acetyl-CoA = N-acetyl-alpha-D-glucosamine 1-phosphate + CoA + H(+)</text>
        <dbReference type="Rhea" id="RHEA:13725"/>
        <dbReference type="ChEBI" id="CHEBI:15378"/>
        <dbReference type="ChEBI" id="CHEBI:57287"/>
        <dbReference type="ChEBI" id="CHEBI:57288"/>
        <dbReference type="ChEBI" id="CHEBI:57776"/>
        <dbReference type="ChEBI" id="CHEBI:58516"/>
        <dbReference type="EC" id="2.3.1.157"/>
    </reaction>
</comment>
<dbReference type="Pfam" id="PF00483">
    <property type="entry name" value="NTP_transferase"/>
    <property type="match status" value="1"/>
</dbReference>
<evidence type="ECO:0000256" key="20">
    <source>
        <dbReference type="HAMAP-Rule" id="MF_01631"/>
    </source>
</evidence>
<dbReference type="Gene3D" id="3.90.550.10">
    <property type="entry name" value="Spore Coat Polysaccharide Biosynthesis Protein SpsA, Chain A"/>
    <property type="match status" value="1"/>
</dbReference>
<feature type="region of interest" description="N-acetyltransferase" evidence="20">
    <location>
        <begin position="253"/>
        <end position="456"/>
    </location>
</feature>
<evidence type="ECO:0000256" key="1">
    <source>
        <dbReference type="ARBA" id="ARBA00004496"/>
    </source>
</evidence>
<evidence type="ECO:0000256" key="3">
    <source>
        <dbReference type="ARBA" id="ARBA00005208"/>
    </source>
</evidence>
<comment type="pathway">
    <text evidence="3 20">Nucleotide-sugar biosynthesis; UDP-N-acetyl-alpha-D-glucosamine biosynthesis; UDP-N-acetyl-alpha-D-glucosamine from N-acetyl-alpha-D-glucosamine 1-phosphate: step 1/1.</text>
</comment>
<dbReference type="PANTHER" id="PTHR43584">
    <property type="entry name" value="NUCLEOTIDYL TRANSFERASE"/>
    <property type="match status" value="1"/>
</dbReference>
<evidence type="ECO:0000256" key="14">
    <source>
        <dbReference type="ARBA" id="ARBA00023268"/>
    </source>
</evidence>
<organism evidence="22 23">
    <name type="scientific">Hypnocyclicus thermotrophus</name>
    <dbReference type="NCBI Taxonomy" id="1627895"/>
    <lineage>
        <taxon>Bacteria</taxon>
        <taxon>Fusobacteriati</taxon>
        <taxon>Fusobacteriota</taxon>
        <taxon>Fusobacteriia</taxon>
        <taxon>Fusobacteriales</taxon>
        <taxon>Fusobacteriaceae</taxon>
        <taxon>Hypnocyclicus</taxon>
    </lineage>
</organism>
<feature type="binding site" evidence="20">
    <location>
        <position position="22"/>
    </location>
    <ligand>
        <name>UDP-N-acetyl-alpha-D-glucosamine</name>
        <dbReference type="ChEBI" id="CHEBI:57705"/>
    </ligand>
</feature>
<dbReference type="InterPro" id="IPR038009">
    <property type="entry name" value="GlmU_C_LbH"/>
</dbReference>
<dbReference type="EC" id="2.7.7.23" evidence="20"/>
<feature type="binding site" evidence="20">
    <location>
        <position position="229"/>
    </location>
    <ligand>
        <name>UDP-N-acetyl-alpha-D-glucosamine</name>
        <dbReference type="ChEBI" id="CHEBI:57705"/>
    </ligand>
</feature>
<dbReference type="HAMAP" id="MF_01631">
    <property type="entry name" value="GlmU"/>
    <property type="match status" value="1"/>
</dbReference>
<evidence type="ECO:0000256" key="19">
    <source>
        <dbReference type="ARBA" id="ARBA00049628"/>
    </source>
</evidence>
<keyword evidence="10 20" id="KW-0677">Repeat</keyword>
<comment type="subunit">
    <text evidence="20">Homotrimer.</text>
</comment>
<dbReference type="PANTHER" id="PTHR43584:SF3">
    <property type="entry name" value="BIFUNCTIONAL PROTEIN GLMU"/>
    <property type="match status" value="1"/>
</dbReference>
<gene>
    <name evidence="20" type="primary">glmU</name>
    <name evidence="22" type="ORF">EV215_1729</name>
</gene>
<feature type="binding site" evidence="20">
    <location>
        <position position="424"/>
    </location>
    <ligand>
        <name>acetyl-CoA</name>
        <dbReference type="ChEBI" id="CHEBI:57288"/>
    </ligand>
</feature>
<feature type="active site" description="Proton acceptor" evidence="20">
    <location>
        <position position="364"/>
    </location>
</feature>
<dbReference type="InterPro" id="IPR001451">
    <property type="entry name" value="Hexapep"/>
</dbReference>
<reference evidence="22 23" key="1">
    <citation type="submission" date="2019-03" db="EMBL/GenBank/DDBJ databases">
        <title>Genomic Encyclopedia of Type Strains, Phase IV (KMG-IV): sequencing the most valuable type-strain genomes for metagenomic binning, comparative biology and taxonomic classification.</title>
        <authorList>
            <person name="Goeker M."/>
        </authorList>
    </citation>
    <scope>NUCLEOTIDE SEQUENCE [LARGE SCALE GENOMIC DNA]</scope>
    <source>
        <strain evidence="22 23">DSM 100055</strain>
    </source>
</reference>
<dbReference type="EC" id="2.3.1.157" evidence="20"/>
<feature type="binding site" evidence="20">
    <location>
        <position position="105"/>
    </location>
    <ligand>
        <name>Mg(2+)</name>
        <dbReference type="ChEBI" id="CHEBI:18420"/>
    </ligand>
</feature>
<sequence length="456" mass="50584">MNIVSLVLAAGKGTRMKSELPKVLHKVNGIPMVIKIDNELKKAGIDKNILILGHKKELIISEFKNRNINIEHVTQEEQLGTGHAIMQAKDSLKDFEGTVIVTCGDTPLIRNTTIEQFVKFHNEKNASATILTAKVENPFGYGRIVKNNDKVIAIIEEKEASEDIKKINEINSGVYCFDSKKLFSSLEKIDNNNEKGEYYLTDVIKILVNNNELVESYLLEDNQEILGVNSKVQLAEASKVLRERKNNELMNEGVIFIDPKTAYIEESVKIGKDTVIYPNVIIEGNTEIGENTIIMQNTRIIDSIIENDVKIESSVIEESIIKSGVTIGPFAHLRSKAYLKENVHIGNFVEVKKSTLEKGVKAGHLTYIGDSEVGKNTNFGAGTITCNYDGKNKHKTIIGENVFIGSDTKFVAPVVIGDNAITGAGSVITKDVPEYSLGLGRAKQLNIKEWRKKNED</sequence>
<dbReference type="Proteomes" id="UP000294678">
    <property type="component" value="Unassembled WGS sequence"/>
</dbReference>
<protein>
    <recommendedName>
        <fullName evidence="20">Bifunctional protein GlmU</fullName>
    </recommendedName>
    <domain>
        <recommendedName>
            <fullName evidence="20">UDP-N-acetylglucosamine pyrophosphorylase</fullName>
            <ecNumber evidence="20">2.7.7.23</ecNumber>
        </recommendedName>
        <alternativeName>
            <fullName evidence="20">N-acetylglucosamine-1-phosphate uridyltransferase</fullName>
        </alternativeName>
    </domain>
    <domain>
        <recommendedName>
            <fullName evidence="20">Glucosamine-1-phosphate N-acetyltransferase</fullName>
            <ecNumber evidence="20">2.3.1.157</ecNumber>
        </recommendedName>
    </domain>
</protein>
<dbReference type="CDD" id="cd02540">
    <property type="entry name" value="GT2_GlmU_N_bac"/>
    <property type="match status" value="1"/>
</dbReference>
<comment type="caution">
    <text evidence="22">The sequence shown here is derived from an EMBL/GenBank/DDBJ whole genome shotgun (WGS) entry which is preliminary data.</text>
</comment>
<comment type="pathway">
    <text evidence="20">Bacterial outer membrane biogenesis; LPS lipid A biosynthesis.</text>
</comment>
<dbReference type="GO" id="GO:0019134">
    <property type="term" value="F:glucosamine-1-phosphate N-acetyltransferase activity"/>
    <property type="evidence" value="ECO:0007669"/>
    <property type="project" value="UniProtKB-UniRule"/>
</dbReference>
<dbReference type="SUPFAM" id="SSF53448">
    <property type="entry name" value="Nucleotide-diphospho-sugar transferases"/>
    <property type="match status" value="1"/>
</dbReference>
<comment type="similarity">
    <text evidence="4 20">In the C-terminal section; belongs to the transferase hexapeptide repeat family.</text>
</comment>
<evidence type="ECO:0000256" key="4">
    <source>
        <dbReference type="ARBA" id="ARBA00007707"/>
    </source>
</evidence>
<keyword evidence="7 20" id="KW-0808">Transferase</keyword>
<feature type="binding site" evidence="20">
    <location>
        <position position="352"/>
    </location>
    <ligand>
        <name>UDP-N-acetyl-alpha-D-glucosamine</name>
        <dbReference type="ChEBI" id="CHEBI:57705"/>
    </ligand>
</feature>
<feature type="binding site" evidence="20">
    <location>
        <position position="156"/>
    </location>
    <ligand>
        <name>UDP-N-acetyl-alpha-D-glucosamine</name>
        <dbReference type="ChEBI" id="CHEBI:57705"/>
    </ligand>
</feature>
<feature type="binding site" evidence="20">
    <location>
        <position position="381"/>
    </location>
    <ligand>
        <name>acetyl-CoA</name>
        <dbReference type="ChEBI" id="CHEBI:57288"/>
    </ligand>
</feature>
<evidence type="ECO:0000256" key="2">
    <source>
        <dbReference type="ARBA" id="ARBA00005166"/>
    </source>
</evidence>
<evidence type="ECO:0000256" key="11">
    <source>
        <dbReference type="ARBA" id="ARBA00022842"/>
    </source>
</evidence>
<evidence type="ECO:0000256" key="8">
    <source>
        <dbReference type="ARBA" id="ARBA00022695"/>
    </source>
</evidence>
<evidence type="ECO:0000256" key="18">
    <source>
        <dbReference type="ARBA" id="ARBA00048493"/>
    </source>
</evidence>
<dbReference type="GO" id="GO:0008360">
    <property type="term" value="P:regulation of cell shape"/>
    <property type="evidence" value="ECO:0007669"/>
    <property type="project" value="UniProtKB-KW"/>
</dbReference>
<evidence type="ECO:0000256" key="7">
    <source>
        <dbReference type="ARBA" id="ARBA00022679"/>
    </source>
</evidence>
<keyword evidence="23" id="KW-1185">Reference proteome</keyword>
<comment type="caution">
    <text evidence="20">Lacks conserved residue(s) required for the propagation of feature annotation.</text>
</comment>
<dbReference type="Pfam" id="PF00132">
    <property type="entry name" value="Hexapep"/>
    <property type="match status" value="2"/>
</dbReference>
<dbReference type="CDD" id="cd03353">
    <property type="entry name" value="LbH_GlmU_C"/>
    <property type="match status" value="1"/>
</dbReference>
<dbReference type="NCBIfam" id="TIGR01173">
    <property type="entry name" value="glmU"/>
    <property type="match status" value="1"/>
</dbReference>
<feature type="binding site" evidence="20">
    <location>
        <begin position="8"/>
        <end position="11"/>
    </location>
    <ligand>
        <name>UDP-N-acetyl-alpha-D-glucosamine</name>
        <dbReference type="ChEBI" id="CHEBI:57705"/>
    </ligand>
</feature>
<keyword evidence="15 20" id="KW-0012">Acyltransferase</keyword>
<keyword evidence="12 20" id="KW-0133">Cell shape</keyword>
<accession>A0AA46I5D7</accession>
<feature type="binding site" evidence="20">
    <location>
        <position position="406"/>
    </location>
    <ligand>
        <name>acetyl-CoA</name>
        <dbReference type="ChEBI" id="CHEBI:57288"/>
    </ligand>
</feature>
<feature type="binding site" evidence="20">
    <location>
        <position position="229"/>
    </location>
    <ligand>
        <name>Mg(2+)</name>
        <dbReference type="ChEBI" id="CHEBI:18420"/>
    </ligand>
</feature>
<name>A0AA46I5D7_9FUSO</name>
<keyword evidence="11 20" id="KW-0460">Magnesium</keyword>
<evidence type="ECO:0000256" key="6">
    <source>
        <dbReference type="ARBA" id="ARBA00022490"/>
    </source>
</evidence>
<comment type="pathway">
    <text evidence="2 20">Nucleotide-sugar biosynthesis; UDP-N-acetyl-alpha-D-glucosamine biosynthesis; N-acetyl-alpha-D-glucosamine 1-phosphate from alpha-D-glucosamine 6-phosphate (route II): step 2/2.</text>
</comment>
<dbReference type="EMBL" id="SOBG01000008">
    <property type="protein sequence ID" value="TDT68009.1"/>
    <property type="molecule type" value="Genomic_DNA"/>
</dbReference>
<evidence type="ECO:0000256" key="15">
    <source>
        <dbReference type="ARBA" id="ARBA00023315"/>
    </source>
</evidence>
<feature type="binding site" evidence="20">
    <location>
        <position position="378"/>
    </location>
    <ligand>
        <name>UDP-N-acetyl-alpha-D-glucosamine</name>
        <dbReference type="ChEBI" id="CHEBI:57705"/>
    </ligand>
</feature>
<dbReference type="GO" id="GO:0000902">
    <property type="term" value="P:cell morphogenesis"/>
    <property type="evidence" value="ECO:0007669"/>
    <property type="project" value="UniProtKB-UniRule"/>
</dbReference>
<feature type="binding site" evidence="20">
    <location>
        <position position="171"/>
    </location>
    <ligand>
        <name>UDP-N-acetyl-alpha-D-glucosamine</name>
        <dbReference type="ChEBI" id="CHEBI:57705"/>
    </ligand>
</feature>
<dbReference type="GO" id="GO:0009245">
    <property type="term" value="P:lipid A biosynthetic process"/>
    <property type="evidence" value="ECO:0007669"/>
    <property type="project" value="UniProtKB-UniRule"/>
</dbReference>
<keyword evidence="13 20" id="KW-0573">Peptidoglycan synthesis</keyword>
<keyword evidence="14 20" id="KW-0511">Multifunctional enzyme</keyword>
<comment type="subcellular location">
    <subcellularLocation>
        <location evidence="1 20">Cytoplasm</location>
    </subcellularLocation>
</comment>
<feature type="binding site" evidence="20">
    <location>
        <position position="142"/>
    </location>
    <ligand>
        <name>UDP-N-acetyl-alpha-D-glucosamine</name>
        <dbReference type="ChEBI" id="CHEBI:57705"/>
    </ligand>
</feature>
<evidence type="ECO:0000256" key="16">
    <source>
        <dbReference type="ARBA" id="ARBA00023316"/>
    </source>
</evidence>
<dbReference type="Gene3D" id="2.160.10.10">
    <property type="entry name" value="Hexapeptide repeat proteins"/>
    <property type="match status" value="1"/>
</dbReference>
<evidence type="ECO:0000259" key="21">
    <source>
        <dbReference type="Pfam" id="PF00483"/>
    </source>
</evidence>